<evidence type="ECO:0000313" key="1">
    <source>
        <dbReference type="EMBL" id="KFK23394.1"/>
    </source>
</evidence>
<reference evidence="2" key="1">
    <citation type="journal article" date="2015" name="Nat. Plants">
        <title>Genome expansion of Arabis alpina linked with retrotransposition and reduced symmetric DNA methylation.</title>
        <authorList>
            <person name="Willing E.M."/>
            <person name="Rawat V."/>
            <person name="Mandakova T."/>
            <person name="Maumus F."/>
            <person name="James G.V."/>
            <person name="Nordstroem K.J."/>
            <person name="Becker C."/>
            <person name="Warthmann N."/>
            <person name="Chica C."/>
            <person name="Szarzynska B."/>
            <person name="Zytnicki M."/>
            <person name="Albani M.C."/>
            <person name="Kiefer C."/>
            <person name="Bergonzi S."/>
            <person name="Castaings L."/>
            <person name="Mateos J.L."/>
            <person name="Berns M.C."/>
            <person name="Bujdoso N."/>
            <person name="Piofczyk T."/>
            <person name="de Lorenzo L."/>
            <person name="Barrero-Sicilia C."/>
            <person name="Mateos I."/>
            <person name="Piednoel M."/>
            <person name="Hagmann J."/>
            <person name="Chen-Min-Tao R."/>
            <person name="Iglesias-Fernandez R."/>
            <person name="Schuster S.C."/>
            <person name="Alonso-Blanco C."/>
            <person name="Roudier F."/>
            <person name="Carbonero P."/>
            <person name="Paz-Ares J."/>
            <person name="Davis S.J."/>
            <person name="Pecinka A."/>
            <person name="Quesneville H."/>
            <person name="Colot V."/>
            <person name="Lysak M.A."/>
            <person name="Weigel D."/>
            <person name="Coupland G."/>
            <person name="Schneeberger K."/>
        </authorList>
    </citation>
    <scope>NUCLEOTIDE SEQUENCE [LARGE SCALE GENOMIC DNA]</scope>
    <source>
        <strain evidence="2">cv. Pajares</strain>
    </source>
</reference>
<sequence>MPLFKNATLENLCKTPLFERDIVSGRVALLPRSTEIQPFVAKIRKKKKKLYSSSLENWLFYL</sequence>
<keyword evidence="2" id="KW-1185">Reference proteome</keyword>
<gene>
    <name evidence="1" type="ORF">AALP_AAs60744U000100</name>
</gene>
<accession>A0A087G0J2</accession>
<proteinExistence type="predicted"/>
<dbReference type="EMBL" id="KL979474">
    <property type="protein sequence ID" value="KFK23394.1"/>
    <property type="molecule type" value="Genomic_DNA"/>
</dbReference>
<dbReference type="Proteomes" id="UP000029120">
    <property type="component" value="Unassembled WGS sequence"/>
</dbReference>
<dbReference type="AlphaFoldDB" id="A0A087G0J2"/>
<dbReference type="Gramene" id="KFK23394">
    <property type="protein sequence ID" value="KFK23394"/>
    <property type="gene ID" value="AALP_AAs60744U000100"/>
</dbReference>
<name>A0A087G0J2_ARAAL</name>
<protein>
    <submittedName>
        <fullName evidence="1">Uncharacterized protein</fullName>
    </submittedName>
</protein>
<organism evidence="1 2">
    <name type="scientific">Arabis alpina</name>
    <name type="common">Alpine rock-cress</name>
    <dbReference type="NCBI Taxonomy" id="50452"/>
    <lineage>
        <taxon>Eukaryota</taxon>
        <taxon>Viridiplantae</taxon>
        <taxon>Streptophyta</taxon>
        <taxon>Embryophyta</taxon>
        <taxon>Tracheophyta</taxon>
        <taxon>Spermatophyta</taxon>
        <taxon>Magnoliopsida</taxon>
        <taxon>eudicotyledons</taxon>
        <taxon>Gunneridae</taxon>
        <taxon>Pentapetalae</taxon>
        <taxon>rosids</taxon>
        <taxon>malvids</taxon>
        <taxon>Brassicales</taxon>
        <taxon>Brassicaceae</taxon>
        <taxon>Arabideae</taxon>
        <taxon>Arabis</taxon>
    </lineage>
</organism>
<evidence type="ECO:0000313" key="2">
    <source>
        <dbReference type="Proteomes" id="UP000029120"/>
    </source>
</evidence>